<dbReference type="Proteomes" id="UP000002640">
    <property type="component" value="Unassembled WGS sequence"/>
</dbReference>
<keyword evidence="1" id="KW-0175">Coiled coil</keyword>
<dbReference type="EMBL" id="JH159161">
    <property type="protein sequence ID" value="EGZ07981.1"/>
    <property type="molecule type" value="Genomic_DNA"/>
</dbReference>
<protein>
    <submittedName>
        <fullName evidence="2">Uncharacterized protein</fullName>
    </submittedName>
</protein>
<dbReference type="RefSeq" id="XP_009536153.1">
    <property type="nucleotide sequence ID" value="XM_009537858.1"/>
</dbReference>
<dbReference type="AlphaFoldDB" id="G5A7V5"/>
<keyword evidence="3" id="KW-1185">Reference proteome</keyword>
<evidence type="ECO:0000313" key="3">
    <source>
        <dbReference type="Proteomes" id="UP000002640"/>
    </source>
</evidence>
<accession>G5A7V5</accession>
<proteinExistence type="predicted"/>
<sequence>MFKVRMAEYRQRRRAIQQRYKQRMVEKTVVLEEDVVRLRKEIQQLERKQSNVDKGVVMKTEEPAIPDNANVHRRFLQAAMEPDVIFNGGCGVEAALENWRLVSLHHEVMDIQLVRVEEGLRARSSPPSADARPL</sequence>
<evidence type="ECO:0000256" key="1">
    <source>
        <dbReference type="SAM" id="Coils"/>
    </source>
</evidence>
<dbReference type="SMR" id="G5A7V5"/>
<evidence type="ECO:0000313" key="2">
    <source>
        <dbReference type="EMBL" id="EGZ07981.1"/>
    </source>
</evidence>
<feature type="coiled-coil region" evidence="1">
    <location>
        <begin position="28"/>
        <end position="55"/>
    </location>
</feature>
<dbReference type="GeneID" id="20638670"/>
<name>G5A7V5_PHYSP</name>
<organism evidence="2 3">
    <name type="scientific">Phytophthora sojae (strain P6497)</name>
    <name type="common">Soybean stem and root rot agent</name>
    <name type="synonym">Phytophthora megasperma f. sp. glycines</name>
    <dbReference type="NCBI Taxonomy" id="1094619"/>
    <lineage>
        <taxon>Eukaryota</taxon>
        <taxon>Sar</taxon>
        <taxon>Stramenopiles</taxon>
        <taxon>Oomycota</taxon>
        <taxon>Peronosporomycetes</taxon>
        <taxon>Peronosporales</taxon>
        <taxon>Peronosporaceae</taxon>
        <taxon>Phytophthora</taxon>
    </lineage>
</organism>
<reference evidence="2 3" key="1">
    <citation type="journal article" date="2006" name="Science">
        <title>Phytophthora genome sequences uncover evolutionary origins and mechanisms of pathogenesis.</title>
        <authorList>
            <person name="Tyler B.M."/>
            <person name="Tripathy S."/>
            <person name="Zhang X."/>
            <person name="Dehal P."/>
            <person name="Jiang R.H."/>
            <person name="Aerts A."/>
            <person name="Arredondo F.D."/>
            <person name="Baxter L."/>
            <person name="Bensasson D."/>
            <person name="Beynon J.L."/>
            <person name="Chapman J."/>
            <person name="Damasceno C.M."/>
            <person name="Dorrance A.E."/>
            <person name="Dou D."/>
            <person name="Dickerman A.W."/>
            <person name="Dubchak I.L."/>
            <person name="Garbelotto M."/>
            <person name="Gijzen M."/>
            <person name="Gordon S.G."/>
            <person name="Govers F."/>
            <person name="Grunwald N.J."/>
            <person name="Huang W."/>
            <person name="Ivors K.L."/>
            <person name="Jones R.W."/>
            <person name="Kamoun S."/>
            <person name="Krampis K."/>
            <person name="Lamour K.H."/>
            <person name="Lee M.K."/>
            <person name="McDonald W.H."/>
            <person name="Medina M."/>
            <person name="Meijer H.J."/>
            <person name="Nordberg E.K."/>
            <person name="Maclean D.J."/>
            <person name="Ospina-Giraldo M.D."/>
            <person name="Morris P.F."/>
            <person name="Phuntumart V."/>
            <person name="Putnam N.H."/>
            <person name="Rash S."/>
            <person name="Rose J.K."/>
            <person name="Sakihama Y."/>
            <person name="Salamov A.A."/>
            <person name="Savidor A."/>
            <person name="Scheuring C.F."/>
            <person name="Smith B.M."/>
            <person name="Sobral B.W."/>
            <person name="Terry A."/>
            <person name="Torto-Alalibo T.A."/>
            <person name="Win J."/>
            <person name="Xu Z."/>
            <person name="Zhang H."/>
            <person name="Grigoriev I.V."/>
            <person name="Rokhsar D.S."/>
            <person name="Boore J.L."/>
        </authorList>
    </citation>
    <scope>NUCLEOTIDE SEQUENCE [LARGE SCALE GENOMIC DNA]</scope>
    <source>
        <strain evidence="2 3">P6497</strain>
    </source>
</reference>
<dbReference type="InParanoid" id="G5A7V5"/>
<gene>
    <name evidence="2" type="ORF">PHYSODRAFT_255951</name>
</gene>
<dbReference type="KEGG" id="psoj:PHYSODRAFT_255951"/>